<proteinExistence type="predicted"/>
<comment type="caution">
    <text evidence="1">The sequence shown here is derived from an EMBL/GenBank/DDBJ whole genome shotgun (WGS) entry which is preliminary data.</text>
</comment>
<keyword evidence="2" id="KW-1185">Reference proteome</keyword>
<reference evidence="1 2" key="1">
    <citation type="submission" date="2014-06" db="EMBL/GenBank/DDBJ databases">
        <title>Draft genome sequence of an extremely salt tolerant bacteria Halomonas salina/CIFRI 1.</title>
        <authorList>
            <person name="Behera B.D."/>
            <person name="Meena D.K."/>
            <person name="Das P."/>
            <person name="Maharana J."/>
            <person name="Paria P."/>
            <person name="Sharma A.P."/>
            <person name="Shamsudheen K.V."/>
            <person name="Rijit J."/>
            <person name="Dixit V."/>
            <person name="Verma A."/>
            <person name="Scaria V."/>
            <person name="Sivasubbu S."/>
        </authorList>
    </citation>
    <scope>NUCLEOTIDE SEQUENCE [LARGE SCALE GENOMIC DNA]</scope>
    <source>
        <strain evidence="1 2">CIFRI 1</strain>
    </source>
</reference>
<organism evidence="1 2">
    <name type="scientific">Halomonas salina</name>
    <dbReference type="NCBI Taxonomy" id="42565"/>
    <lineage>
        <taxon>Bacteria</taxon>
        <taxon>Pseudomonadati</taxon>
        <taxon>Pseudomonadota</taxon>
        <taxon>Gammaproteobacteria</taxon>
        <taxon>Oceanospirillales</taxon>
        <taxon>Halomonadaceae</taxon>
        <taxon>Halomonas</taxon>
    </lineage>
</organism>
<evidence type="ECO:0000313" key="2">
    <source>
        <dbReference type="Proteomes" id="UP000029721"/>
    </source>
</evidence>
<accession>A0ABR4WRP3</accession>
<dbReference type="EMBL" id="JOKD01000039">
    <property type="protein sequence ID" value="KGE77403.1"/>
    <property type="molecule type" value="Genomic_DNA"/>
</dbReference>
<dbReference type="InterPro" id="IPR010877">
    <property type="entry name" value="Phage_Mu_Gp46"/>
</dbReference>
<evidence type="ECO:0008006" key="3">
    <source>
        <dbReference type="Google" id="ProtNLM"/>
    </source>
</evidence>
<name>A0ABR4WRP3_9GAMM</name>
<protein>
    <recommendedName>
        <fullName evidence="3">Mu-like prophage protein gp46</fullName>
    </recommendedName>
</protein>
<evidence type="ECO:0000313" key="1">
    <source>
        <dbReference type="EMBL" id="KGE77403.1"/>
    </source>
</evidence>
<sequence>MMDVTLDWLDGVLDVALADDGDLATDDGLRTAVALSLLCDRRAEPDDVLPDGSTDRRGWWADAIADQDGDKWGSRLWLLNREKTLPEVRRAAEAYAREALAWLLEDGVATEVEAISETLDRDVLWLRVIIQRGDGTRLADRYQYVWR</sequence>
<gene>
    <name evidence="1" type="ORF">FP66_09900</name>
</gene>
<dbReference type="Pfam" id="PF07409">
    <property type="entry name" value="GP46"/>
    <property type="match status" value="1"/>
</dbReference>
<dbReference type="Proteomes" id="UP000029721">
    <property type="component" value="Unassembled WGS sequence"/>
</dbReference>